<keyword evidence="2" id="KW-1185">Reference proteome</keyword>
<reference evidence="1 2" key="1">
    <citation type="submission" date="2020-10" db="EMBL/GenBank/DDBJ databases">
        <title>Degradation of 1,4-Dioxane by Xanthobacter sp. YN2, via a Novel Group-2 Soluble Di-Iron Monooxygenase.</title>
        <authorList>
            <person name="Ma F."/>
            <person name="Wang Y."/>
            <person name="Yang J."/>
            <person name="Guo H."/>
            <person name="Su D."/>
            <person name="Yu L."/>
        </authorList>
    </citation>
    <scope>NUCLEOTIDE SEQUENCE [LARGE SCALE GENOMIC DNA]</scope>
    <source>
        <strain evidence="1 2">YN2</strain>
    </source>
</reference>
<protein>
    <submittedName>
        <fullName evidence="1">Uncharacterized protein</fullName>
    </submittedName>
</protein>
<dbReference type="EMBL" id="CP063362">
    <property type="protein sequence ID" value="QRG07915.1"/>
    <property type="molecule type" value="Genomic_DNA"/>
</dbReference>
<gene>
    <name evidence="1" type="ORF">EZH22_05985</name>
</gene>
<name>A0A974SJM5_9HYPH</name>
<sequence>MGTFDSLFGNQNSERAQQATINGLMVGYNKGNRALDKGLADATGYYDRSLTETDPLKQTYGKGVDMRANALGLNGTEGSQAALQAFQAGPQYQWNMDNTLQALGRSAAAAGRLNSGNTSLDFMKAAYGLSNGAWNDWLGQLGSYDGLASNTAQSRTNTLQGLGNLNYQTGNNKADLAWKMGQGIAQAGANAESSRDAGLGGLIGAGLNYATGTKLFG</sequence>
<evidence type="ECO:0000313" key="2">
    <source>
        <dbReference type="Proteomes" id="UP000596427"/>
    </source>
</evidence>
<organism evidence="1 2">
    <name type="scientific">Xanthobacter dioxanivorans</name>
    <dbReference type="NCBI Taxonomy" id="2528964"/>
    <lineage>
        <taxon>Bacteria</taxon>
        <taxon>Pseudomonadati</taxon>
        <taxon>Pseudomonadota</taxon>
        <taxon>Alphaproteobacteria</taxon>
        <taxon>Hyphomicrobiales</taxon>
        <taxon>Xanthobacteraceae</taxon>
        <taxon>Xanthobacter</taxon>
    </lineage>
</organism>
<dbReference type="AlphaFoldDB" id="A0A974SJM5"/>
<dbReference type="RefSeq" id="WP_203194828.1">
    <property type="nucleotide sequence ID" value="NZ_CP063362.1"/>
</dbReference>
<accession>A0A974SJM5</accession>
<dbReference type="KEGG" id="xdi:EZH22_05985"/>
<evidence type="ECO:0000313" key="1">
    <source>
        <dbReference type="EMBL" id="QRG07915.1"/>
    </source>
</evidence>
<dbReference type="Proteomes" id="UP000596427">
    <property type="component" value="Chromosome"/>
</dbReference>
<proteinExistence type="predicted"/>